<evidence type="ECO:0000256" key="2">
    <source>
        <dbReference type="ARBA" id="ARBA00008205"/>
    </source>
</evidence>
<dbReference type="SUPFAM" id="SSF52540">
    <property type="entry name" value="P-loop containing nucleoside triphosphate hydrolases"/>
    <property type="match status" value="1"/>
</dbReference>
<reference evidence="10 11" key="1">
    <citation type="journal article" date="2013" name="Genome Announc.">
        <title>Draft Genome Sequence of Shewanella decolorationis S12, a Dye-Degrading Bacterium Isolated from a Wastewater Treatment Plant.</title>
        <authorList>
            <person name="Xu M."/>
            <person name="Fang Y."/>
            <person name="Liu J."/>
            <person name="Chen X."/>
            <person name="Sun G."/>
            <person name="Guo J."/>
            <person name="Hua Z."/>
            <person name="Tu Q."/>
            <person name="Wu L."/>
            <person name="Zhou J."/>
            <person name="Liu X."/>
        </authorList>
    </citation>
    <scope>NUCLEOTIDE SEQUENCE [LARGE SCALE GENOMIC DNA]</scope>
    <source>
        <strain evidence="10 11">S12</strain>
    </source>
</reference>
<dbReference type="PANTHER" id="PTHR42961:SF2">
    <property type="entry name" value="IRON-SULFUR PROTEIN NUBPL"/>
    <property type="match status" value="1"/>
</dbReference>
<comment type="function">
    <text evidence="8">Binds and transfers iron-sulfur (Fe-S) clusters to target apoproteins. Can hydrolyze ATP.</text>
</comment>
<evidence type="ECO:0000256" key="8">
    <source>
        <dbReference type="HAMAP-Rule" id="MF_02040"/>
    </source>
</evidence>
<evidence type="ECO:0000256" key="4">
    <source>
        <dbReference type="ARBA" id="ARBA00022741"/>
    </source>
</evidence>
<comment type="similarity">
    <text evidence="1">In the N-terminal section; belongs to the MIP18 family.</text>
</comment>
<dbReference type="EMBL" id="AXZL01000067">
    <property type="protein sequence ID" value="ESE41144.1"/>
    <property type="molecule type" value="Genomic_DNA"/>
</dbReference>
<dbReference type="SUPFAM" id="SSF117916">
    <property type="entry name" value="Fe-S cluster assembly (FSCA) domain-like"/>
    <property type="match status" value="1"/>
</dbReference>
<evidence type="ECO:0000256" key="1">
    <source>
        <dbReference type="ARBA" id="ARBA00007352"/>
    </source>
</evidence>
<evidence type="ECO:0000313" key="10">
    <source>
        <dbReference type="EMBL" id="ESE41144.1"/>
    </source>
</evidence>
<dbReference type="Gene3D" id="3.40.50.300">
    <property type="entry name" value="P-loop containing nucleotide triphosphate hydrolases"/>
    <property type="match status" value="1"/>
</dbReference>
<evidence type="ECO:0000256" key="7">
    <source>
        <dbReference type="ARBA" id="ARBA00023014"/>
    </source>
</evidence>
<dbReference type="CDD" id="cd02037">
    <property type="entry name" value="Mrp_NBP35"/>
    <property type="match status" value="1"/>
</dbReference>
<dbReference type="PANTHER" id="PTHR42961">
    <property type="entry name" value="IRON-SULFUR PROTEIN NUBPL"/>
    <property type="match status" value="1"/>
</dbReference>
<dbReference type="InterPro" id="IPR033756">
    <property type="entry name" value="YlxH/NBP35"/>
</dbReference>
<keyword evidence="8" id="KW-0378">Hydrolase</keyword>
<accession>A0ABP2Z3D0</accession>
<name>A0ABP2Z3D0_9GAMM</name>
<keyword evidence="4 8" id="KW-0547">Nucleotide-binding</keyword>
<dbReference type="InterPro" id="IPR002744">
    <property type="entry name" value="MIP18-like"/>
</dbReference>
<dbReference type="Pfam" id="PF01883">
    <property type="entry name" value="FeS_assembly_P"/>
    <property type="match status" value="1"/>
</dbReference>
<gene>
    <name evidence="10" type="ORF">SHD_2349</name>
</gene>
<dbReference type="InterPro" id="IPR027417">
    <property type="entry name" value="P-loop_NTPase"/>
</dbReference>
<organism evidence="10 11">
    <name type="scientific">Shewanella decolorationis S12</name>
    <dbReference type="NCBI Taxonomy" id="1353536"/>
    <lineage>
        <taxon>Bacteria</taxon>
        <taxon>Pseudomonadati</taxon>
        <taxon>Pseudomonadota</taxon>
        <taxon>Gammaproteobacteria</taxon>
        <taxon>Alteromonadales</taxon>
        <taxon>Shewanellaceae</taxon>
        <taxon>Shewanella</taxon>
    </lineage>
</organism>
<keyword evidence="6 8" id="KW-0408">Iron</keyword>
<dbReference type="PROSITE" id="PS01215">
    <property type="entry name" value="MRP"/>
    <property type="match status" value="1"/>
</dbReference>
<dbReference type="Proteomes" id="UP000017548">
    <property type="component" value="Unassembled WGS sequence"/>
</dbReference>
<dbReference type="InterPro" id="IPR044304">
    <property type="entry name" value="NUBPL-like"/>
</dbReference>
<sequence length="376" mass="39652">MGVILLSSTQTDYRLSDDLLGPVLAILDAYIDPYLAKGLVSAGCVNKLAIEGKRLQLGLVYPYPCMTQYRDTVMALTNKLAVLDAIDEVECEIDFQPKVYSAIASIAPIANVKQVIAVASGKGGVGKSTTAVNLALALAAEGAQVGILDADIYGPSVPLMLGIPNFRPVSLDGKHMSAASAHGIAAQSIGFMLSGDEAAVWRGPMAAGALAQLLNETQWPELDYLVVDMPPGTGDIQLTLSQKVPVSGAVIVTTPQDIALADAKKGITMFQKVNIPVLGIVENMSFHLCPECGHKEHPFGTHGGSKMAERYQVPLLGALPLHINIREAMDVGAPTVVAEPDSEVAALYREIARKVGAELALKQSQKTVSISVSDDE</sequence>
<dbReference type="InterPro" id="IPR000808">
    <property type="entry name" value="Mrp-like_CS"/>
</dbReference>
<dbReference type="InterPro" id="IPR019591">
    <property type="entry name" value="Mrp/NBP35_ATP-bd"/>
</dbReference>
<evidence type="ECO:0000259" key="9">
    <source>
        <dbReference type="Pfam" id="PF01883"/>
    </source>
</evidence>
<dbReference type="Pfam" id="PF10609">
    <property type="entry name" value="ParA"/>
    <property type="match status" value="1"/>
</dbReference>
<comment type="similarity">
    <text evidence="2">In the C-terminal section; belongs to the Mrp/NBP35 ATP-binding proteins family.</text>
</comment>
<feature type="binding site" evidence="8">
    <location>
        <begin position="121"/>
        <end position="128"/>
    </location>
    <ligand>
        <name>ATP</name>
        <dbReference type="ChEBI" id="CHEBI:30616"/>
    </ligand>
</feature>
<keyword evidence="5 8" id="KW-0067">ATP-binding</keyword>
<comment type="subunit">
    <text evidence="8">Homodimer.</text>
</comment>
<keyword evidence="7 8" id="KW-0411">Iron-sulfur</keyword>
<dbReference type="HAMAP" id="MF_02040">
    <property type="entry name" value="Mrp_NBP35"/>
    <property type="match status" value="1"/>
</dbReference>
<evidence type="ECO:0000256" key="3">
    <source>
        <dbReference type="ARBA" id="ARBA00022723"/>
    </source>
</evidence>
<keyword evidence="3 8" id="KW-0479">Metal-binding</keyword>
<proteinExistence type="inferred from homology"/>
<comment type="caution">
    <text evidence="10">The sequence shown here is derived from an EMBL/GenBank/DDBJ whole genome shotgun (WGS) entry which is preliminary data.</text>
</comment>
<evidence type="ECO:0000313" key="11">
    <source>
        <dbReference type="Proteomes" id="UP000017548"/>
    </source>
</evidence>
<dbReference type="NCBIfam" id="NF008669">
    <property type="entry name" value="PRK11670.1"/>
    <property type="match status" value="1"/>
</dbReference>
<feature type="domain" description="MIP18 family-like" evidence="9">
    <location>
        <begin position="23"/>
        <end position="90"/>
    </location>
</feature>
<evidence type="ECO:0000256" key="6">
    <source>
        <dbReference type="ARBA" id="ARBA00023004"/>
    </source>
</evidence>
<comment type="similarity">
    <text evidence="8">Belongs to the Mrp/NBP35 ATP-binding proteins family.</text>
</comment>
<dbReference type="InterPro" id="IPR034904">
    <property type="entry name" value="FSCA_dom_sf"/>
</dbReference>
<protein>
    <recommendedName>
        <fullName evidence="8">Iron-sulfur cluster carrier protein</fullName>
    </recommendedName>
</protein>
<keyword evidence="11" id="KW-1185">Reference proteome</keyword>
<dbReference type="GO" id="GO:0005524">
    <property type="term" value="F:ATP binding"/>
    <property type="evidence" value="ECO:0007669"/>
    <property type="project" value="UniProtKB-KW"/>
</dbReference>
<evidence type="ECO:0000256" key="5">
    <source>
        <dbReference type="ARBA" id="ARBA00022840"/>
    </source>
</evidence>